<accession>A0A1I8HMH3</accession>
<proteinExistence type="predicted"/>
<name>A0A1I8HMH3_9PLAT</name>
<keyword evidence="1" id="KW-1133">Transmembrane helix</keyword>
<organism evidence="2 3">
    <name type="scientific">Macrostomum lignano</name>
    <dbReference type="NCBI Taxonomy" id="282301"/>
    <lineage>
        <taxon>Eukaryota</taxon>
        <taxon>Metazoa</taxon>
        <taxon>Spiralia</taxon>
        <taxon>Lophotrochozoa</taxon>
        <taxon>Platyhelminthes</taxon>
        <taxon>Rhabditophora</taxon>
        <taxon>Macrostomorpha</taxon>
        <taxon>Macrostomida</taxon>
        <taxon>Macrostomidae</taxon>
        <taxon>Macrostomum</taxon>
    </lineage>
</organism>
<evidence type="ECO:0000313" key="3">
    <source>
        <dbReference type="WBParaSite" id="maker-uti_cns_0007065-snap-gene-0.10-mRNA-1"/>
    </source>
</evidence>
<evidence type="ECO:0000256" key="1">
    <source>
        <dbReference type="SAM" id="Phobius"/>
    </source>
</evidence>
<evidence type="ECO:0000313" key="2">
    <source>
        <dbReference type="Proteomes" id="UP000095280"/>
    </source>
</evidence>
<keyword evidence="1" id="KW-0472">Membrane</keyword>
<dbReference type="AlphaFoldDB" id="A0A1I8HMH3"/>
<dbReference type="WBParaSite" id="maker-uti_cns_0007065-snap-gene-0.10-mRNA-1">
    <property type="protein sequence ID" value="maker-uti_cns_0007065-snap-gene-0.10-mRNA-1"/>
    <property type="gene ID" value="maker-uti_cns_0007065-snap-gene-0.10"/>
</dbReference>
<feature type="transmembrane region" description="Helical" evidence="1">
    <location>
        <begin position="37"/>
        <end position="56"/>
    </location>
</feature>
<protein>
    <submittedName>
        <fullName evidence="3">MMPL domain-containing protein</fullName>
    </submittedName>
</protein>
<reference evidence="3" key="1">
    <citation type="submission" date="2016-11" db="UniProtKB">
        <authorList>
            <consortium name="WormBaseParasite"/>
        </authorList>
    </citation>
    <scope>IDENTIFICATION</scope>
</reference>
<keyword evidence="1" id="KW-0812">Transmembrane</keyword>
<dbReference type="Proteomes" id="UP000095280">
    <property type="component" value="Unplaced"/>
</dbReference>
<keyword evidence="2" id="KW-1185">Reference proteome</keyword>
<sequence length="94" mass="10409">FQHCSMFTTVQRFTKATRKAHVASGRPATKTFISFKHALIVTIPTPIVLMGLITLVRMKTSSEAHAITSWIGLSLLPPHVLRLEAARNQNKGDN</sequence>